<dbReference type="PANTHER" id="PTHR22777:SF17">
    <property type="entry name" value="UPF0053 PROTEIN SLL0260"/>
    <property type="match status" value="1"/>
</dbReference>
<comment type="subcellular location">
    <subcellularLocation>
        <location evidence="1">Membrane</location>
        <topology evidence="1">Multi-pass membrane protein</topology>
    </subcellularLocation>
</comment>
<feature type="transmembrane region" description="Helical" evidence="9">
    <location>
        <begin position="6"/>
        <end position="39"/>
    </location>
</feature>
<dbReference type="PROSITE" id="PS51846">
    <property type="entry name" value="CNNM"/>
    <property type="match status" value="1"/>
</dbReference>
<feature type="transmembrane region" description="Helical" evidence="9">
    <location>
        <begin position="122"/>
        <end position="144"/>
    </location>
</feature>
<evidence type="ECO:0000313" key="12">
    <source>
        <dbReference type="EMBL" id="HHH14238.1"/>
    </source>
</evidence>
<dbReference type="Proteomes" id="UP000886106">
    <property type="component" value="Unassembled WGS sequence"/>
</dbReference>
<evidence type="ECO:0000259" key="10">
    <source>
        <dbReference type="PROSITE" id="PS51371"/>
    </source>
</evidence>
<keyword evidence="3" id="KW-0677">Repeat</keyword>
<gene>
    <name evidence="12" type="ORF">ENJ78_00840</name>
</gene>
<evidence type="ECO:0000256" key="9">
    <source>
        <dbReference type="SAM" id="Phobius"/>
    </source>
</evidence>
<dbReference type="PROSITE" id="PS51371">
    <property type="entry name" value="CBS"/>
    <property type="match status" value="1"/>
</dbReference>
<keyword evidence="2 8" id="KW-0812">Transmembrane</keyword>
<evidence type="ECO:0000256" key="2">
    <source>
        <dbReference type="ARBA" id="ARBA00022692"/>
    </source>
</evidence>
<keyword evidence="5 7" id="KW-0129">CBS domain</keyword>
<dbReference type="GO" id="GO:0016020">
    <property type="term" value="C:membrane"/>
    <property type="evidence" value="ECO:0007669"/>
    <property type="project" value="UniProtKB-SubCell"/>
</dbReference>
<evidence type="ECO:0000256" key="6">
    <source>
        <dbReference type="ARBA" id="ARBA00023136"/>
    </source>
</evidence>
<dbReference type="InterPro" id="IPR046342">
    <property type="entry name" value="CBS_dom_sf"/>
</dbReference>
<dbReference type="EMBL" id="DRNS01000064">
    <property type="protein sequence ID" value="HHH14238.1"/>
    <property type="molecule type" value="Genomic_DNA"/>
</dbReference>
<protein>
    <submittedName>
        <fullName evidence="12">HlyC/CorC family transporter</fullName>
    </submittedName>
</protein>
<dbReference type="CDD" id="cd04590">
    <property type="entry name" value="CBS_pair_CorC_HlyC_assoc"/>
    <property type="match status" value="1"/>
</dbReference>
<accession>A0A7V5MIM4</accession>
<evidence type="ECO:0000256" key="3">
    <source>
        <dbReference type="ARBA" id="ARBA00022737"/>
    </source>
</evidence>
<feature type="domain" description="CNNM transmembrane" evidence="11">
    <location>
        <begin position="1"/>
        <end position="187"/>
    </location>
</feature>
<dbReference type="PANTHER" id="PTHR22777">
    <property type="entry name" value="HEMOLYSIN-RELATED"/>
    <property type="match status" value="1"/>
</dbReference>
<evidence type="ECO:0000256" key="1">
    <source>
        <dbReference type="ARBA" id="ARBA00004141"/>
    </source>
</evidence>
<evidence type="ECO:0000256" key="4">
    <source>
        <dbReference type="ARBA" id="ARBA00022989"/>
    </source>
</evidence>
<evidence type="ECO:0000256" key="7">
    <source>
        <dbReference type="PROSITE-ProRule" id="PRU00703"/>
    </source>
</evidence>
<dbReference type="SUPFAM" id="SSF54631">
    <property type="entry name" value="CBS-domain pair"/>
    <property type="match status" value="1"/>
</dbReference>
<dbReference type="Gene3D" id="3.10.580.10">
    <property type="entry name" value="CBS-domain"/>
    <property type="match status" value="1"/>
</dbReference>
<evidence type="ECO:0000259" key="11">
    <source>
        <dbReference type="PROSITE" id="PS51846"/>
    </source>
</evidence>
<feature type="transmembrane region" description="Helical" evidence="9">
    <location>
        <begin position="60"/>
        <end position="83"/>
    </location>
</feature>
<dbReference type="Pfam" id="PF00571">
    <property type="entry name" value="CBS"/>
    <property type="match status" value="1"/>
</dbReference>
<dbReference type="InterPro" id="IPR044751">
    <property type="entry name" value="Ion_transp-like_CBS"/>
</dbReference>
<feature type="transmembrane region" description="Helical" evidence="9">
    <location>
        <begin position="89"/>
        <end position="110"/>
    </location>
</feature>
<organism evidence="12">
    <name type="scientific">candidate division WWE3 bacterium</name>
    <dbReference type="NCBI Taxonomy" id="2053526"/>
    <lineage>
        <taxon>Bacteria</taxon>
        <taxon>Katanobacteria</taxon>
    </lineage>
</organism>
<dbReference type="AlphaFoldDB" id="A0A7V5MIM4"/>
<sequence length="344" mass="39242">MDSTSSYTLVLLALILLSGVFSGAEIAFFSISKASLYTLVRKKYKGSDKLLHLKKNPDRLLITILIGNNIVNIASSSLATYLATTAFGSAGVGIATGIMTLLILTFGEILPKSLFSRYSQSIALILAPFFYYLQKLFYPFSFLFEKLLDLLSKAFLKNTKKTNPLYKEDIKSLAYLAYQEGLLVKNEHKILKNVLRFSKHCIEDIAVPLDHVHYLYEEKTLLDYQDYLKMSPYSRIPVLSKSLKIIGILYLRDLTFIPKNKWKSIKVKDICKPAVTVDYSKNLNYMLNLFKKTRTHMAIVMKDKKVYGIVTLEDVLERLVGDIQDETDLPIHHSKTLLKKTRKI</sequence>
<evidence type="ECO:0000256" key="8">
    <source>
        <dbReference type="PROSITE-ProRule" id="PRU01193"/>
    </source>
</evidence>
<reference evidence="12" key="1">
    <citation type="journal article" date="2020" name="mSystems">
        <title>Genome- and Community-Level Interaction Insights into Carbon Utilization and Element Cycling Functions of Hydrothermarchaeota in Hydrothermal Sediment.</title>
        <authorList>
            <person name="Zhou Z."/>
            <person name="Liu Y."/>
            <person name="Xu W."/>
            <person name="Pan J."/>
            <person name="Luo Z.H."/>
            <person name="Li M."/>
        </authorList>
    </citation>
    <scope>NUCLEOTIDE SEQUENCE [LARGE SCALE GENOMIC DNA]</scope>
    <source>
        <strain evidence="12">HyVt-517</strain>
    </source>
</reference>
<proteinExistence type="predicted"/>
<evidence type="ECO:0000256" key="5">
    <source>
        <dbReference type="ARBA" id="ARBA00023122"/>
    </source>
</evidence>
<feature type="domain" description="CBS" evidence="10">
    <location>
        <begin position="270"/>
        <end position="326"/>
    </location>
</feature>
<dbReference type="InterPro" id="IPR000644">
    <property type="entry name" value="CBS_dom"/>
</dbReference>
<dbReference type="Pfam" id="PF01595">
    <property type="entry name" value="CNNM"/>
    <property type="match status" value="1"/>
</dbReference>
<dbReference type="InterPro" id="IPR002550">
    <property type="entry name" value="CNNM"/>
</dbReference>
<dbReference type="SMART" id="SM00116">
    <property type="entry name" value="CBS"/>
    <property type="match status" value="2"/>
</dbReference>
<keyword evidence="4 8" id="KW-1133">Transmembrane helix</keyword>
<comment type="caution">
    <text evidence="12">The sequence shown here is derived from an EMBL/GenBank/DDBJ whole genome shotgun (WGS) entry which is preliminary data.</text>
</comment>
<keyword evidence="6 8" id="KW-0472">Membrane</keyword>
<name>A0A7V5MIM4_UNCKA</name>